<feature type="transmembrane region" description="Helical" evidence="12">
    <location>
        <begin position="58"/>
        <end position="78"/>
    </location>
</feature>
<protein>
    <recommendedName>
        <fullName evidence="11">ascorbate ferrireductase (transmembrane)</fullName>
        <ecNumber evidence="11">7.2.1.3</ecNumber>
    </recommendedName>
</protein>
<evidence type="ECO:0000256" key="5">
    <source>
        <dbReference type="ARBA" id="ARBA00022692"/>
    </source>
</evidence>
<keyword evidence="4" id="KW-0349">Heme</keyword>
<dbReference type="AlphaFoldDB" id="A0A2A4K6B6"/>
<comment type="cofactor">
    <cofactor evidence="1">
        <name>heme b</name>
        <dbReference type="ChEBI" id="CHEBI:60344"/>
    </cofactor>
</comment>
<evidence type="ECO:0000256" key="6">
    <source>
        <dbReference type="ARBA" id="ARBA00022723"/>
    </source>
</evidence>
<dbReference type="InterPro" id="IPR006593">
    <property type="entry name" value="Cyt_b561/ferric_Rdtase_TM"/>
</dbReference>
<evidence type="ECO:0000256" key="3">
    <source>
        <dbReference type="ARBA" id="ARBA00022448"/>
    </source>
</evidence>
<evidence type="ECO:0000256" key="4">
    <source>
        <dbReference type="ARBA" id="ARBA00022617"/>
    </source>
</evidence>
<dbReference type="GO" id="GO:0140575">
    <property type="term" value="F:transmembrane monodehydroascorbate reductase activity"/>
    <property type="evidence" value="ECO:0007669"/>
    <property type="project" value="InterPro"/>
</dbReference>
<feature type="transmembrane region" description="Helical" evidence="12">
    <location>
        <begin position="232"/>
        <end position="257"/>
    </location>
</feature>
<evidence type="ECO:0000256" key="7">
    <source>
        <dbReference type="ARBA" id="ARBA00022982"/>
    </source>
</evidence>
<keyword evidence="5 12" id="KW-0812">Transmembrane</keyword>
<keyword evidence="10 12" id="KW-0472">Membrane</keyword>
<feature type="transmembrane region" description="Helical" evidence="12">
    <location>
        <begin position="133"/>
        <end position="153"/>
    </location>
</feature>
<evidence type="ECO:0000256" key="1">
    <source>
        <dbReference type="ARBA" id="ARBA00001970"/>
    </source>
</evidence>
<proteinExistence type="predicted"/>
<dbReference type="GO" id="GO:0046872">
    <property type="term" value="F:metal ion binding"/>
    <property type="evidence" value="ECO:0007669"/>
    <property type="project" value="UniProtKB-KW"/>
</dbReference>
<evidence type="ECO:0000256" key="8">
    <source>
        <dbReference type="ARBA" id="ARBA00022989"/>
    </source>
</evidence>
<dbReference type="PANTHER" id="PTHR15422">
    <property type="entry name" value="OS05G0565100 PROTEIN"/>
    <property type="match status" value="1"/>
</dbReference>
<dbReference type="SMART" id="SM00665">
    <property type="entry name" value="B561"/>
    <property type="match status" value="1"/>
</dbReference>
<evidence type="ECO:0000256" key="10">
    <source>
        <dbReference type="ARBA" id="ARBA00023136"/>
    </source>
</evidence>
<dbReference type="EC" id="7.2.1.3" evidence="11"/>
<dbReference type="EMBL" id="NWSH01000085">
    <property type="protein sequence ID" value="PCG79781.1"/>
    <property type="molecule type" value="Genomic_DNA"/>
</dbReference>
<feature type="transmembrane region" description="Helical" evidence="12">
    <location>
        <begin position="159"/>
        <end position="186"/>
    </location>
</feature>
<keyword evidence="9" id="KW-0408">Iron</keyword>
<evidence type="ECO:0000259" key="13">
    <source>
        <dbReference type="PROSITE" id="PS50939"/>
    </source>
</evidence>
<name>A0A2A4K6B6_HELVI</name>
<accession>A0A2A4K6B6</accession>
<sequence length="263" mass="28764">MDRPSTSRQSVEKVEMFEVREHVPYQAELTRAPAAYDEESGDIYDSSWLSAFRAICQLINLLHHMQIAIVVFSVWHFALTSAPNGTISNLELHIIFAGTGYQLFLVEAVLTLNKHNAWSFQLSKDAKRIVHGCLQLIGSLFVLAGTFLGLARVDMVVSSAHGICGVIALAFTMASFISGVVALFSAKVRMMVKSGPVKILHLAVGLFAVSMGLITMVIGFNMDYFAATRGGLSTALMSFTILILLYVMIQPIVDLIATTKKSM</sequence>
<reference evidence="14" key="1">
    <citation type="submission" date="2017-09" db="EMBL/GenBank/DDBJ databases">
        <title>Contemporary evolution of a Lepidopteran species, Heliothis virescens, in response to modern agricultural practices.</title>
        <authorList>
            <person name="Fritz M.L."/>
            <person name="Deyonke A.M."/>
            <person name="Papanicolaou A."/>
            <person name="Micinski S."/>
            <person name="Westbrook J."/>
            <person name="Gould F."/>
        </authorList>
    </citation>
    <scope>NUCLEOTIDE SEQUENCE [LARGE SCALE GENOMIC DNA]</scope>
    <source>
        <strain evidence="14">HvINT-</strain>
        <tissue evidence="14">Whole body</tissue>
    </source>
</reference>
<keyword evidence="7" id="KW-0249">Electron transport</keyword>
<evidence type="ECO:0000256" key="11">
    <source>
        <dbReference type="ARBA" id="ARBA00024225"/>
    </source>
</evidence>
<comment type="caution">
    <text evidence="14">The sequence shown here is derived from an EMBL/GenBank/DDBJ whole genome shotgun (WGS) entry which is preliminary data.</text>
</comment>
<evidence type="ECO:0000256" key="2">
    <source>
        <dbReference type="ARBA" id="ARBA00004141"/>
    </source>
</evidence>
<dbReference type="GO" id="GO:0016020">
    <property type="term" value="C:membrane"/>
    <property type="evidence" value="ECO:0007669"/>
    <property type="project" value="UniProtKB-SubCell"/>
</dbReference>
<dbReference type="InterPro" id="IPR045150">
    <property type="entry name" value="CYB561D1/2"/>
</dbReference>
<dbReference type="Pfam" id="PF03188">
    <property type="entry name" value="Cytochrom_B561"/>
    <property type="match status" value="1"/>
</dbReference>
<comment type="subcellular location">
    <subcellularLocation>
        <location evidence="2">Membrane</location>
        <topology evidence="2">Multi-pass membrane protein</topology>
    </subcellularLocation>
</comment>
<feature type="transmembrane region" description="Helical" evidence="12">
    <location>
        <begin position="198"/>
        <end position="220"/>
    </location>
</feature>
<keyword evidence="3" id="KW-0813">Transport</keyword>
<dbReference type="PROSITE" id="PS50939">
    <property type="entry name" value="CYTOCHROME_B561"/>
    <property type="match status" value="1"/>
</dbReference>
<evidence type="ECO:0000313" key="14">
    <source>
        <dbReference type="EMBL" id="PCG79781.1"/>
    </source>
</evidence>
<keyword evidence="8 12" id="KW-1133">Transmembrane helix</keyword>
<keyword evidence="6" id="KW-0479">Metal-binding</keyword>
<evidence type="ECO:0000256" key="9">
    <source>
        <dbReference type="ARBA" id="ARBA00023004"/>
    </source>
</evidence>
<dbReference type="GO" id="GO:0140571">
    <property type="term" value="F:transmembrane ascorbate ferrireductase activity"/>
    <property type="evidence" value="ECO:0007669"/>
    <property type="project" value="UniProtKB-EC"/>
</dbReference>
<feature type="domain" description="Cytochrome b561" evidence="13">
    <location>
        <begin position="58"/>
        <end position="258"/>
    </location>
</feature>
<evidence type="ECO:0000256" key="12">
    <source>
        <dbReference type="SAM" id="Phobius"/>
    </source>
</evidence>
<dbReference type="PANTHER" id="PTHR15422:SF43">
    <property type="entry name" value="ASCORBATE FERRIREDUCTASE (TRANSMEMBRANE)"/>
    <property type="match status" value="1"/>
</dbReference>
<gene>
    <name evidence="14" type="ORF">B5V51_14160</name>
</gene>
<organism evidence="14">
    <name type="scientific">Heliothis virescens</name>
    <name type="common">Tobacco budworm moth</name>
    <dbReference type="NCBI Taxonomy" id="7102"/>
    <lineage>
        <taxon>Eukaryota</taxon>
        <taxon>Metazoa</taxon>
        <taxon>Ecdysozoa</taxon>
        <taxon>Arthropoda</taxon>
        <taxon>Hexapoda</taxon>
        <taxon>Insecta</taxon>
        <taxon>Pterygota</taxon>
        <taxon>Neoptera</taxon>
        <taxon>Endopterygota</taxon>
        <taxon>Lepidoptera</taxon>
        <taxon>Glossata</taxon>
        <taxon>Ditrysia</taxon>
        <taxon>Noctuoidea</taxon>
        <taxon>Noctuidae</taxon>
        <taxon>Heliothinae</taxon>
        <taxon>Heliothis</taxon>
    </lineage>
</organism>
<dbReference type="Gene3D" id="1.20.120.1770">
    <property type="match status" value="1"/>
</dbReference>
<feature type="transmembrane region" description="Helical" evidence="12">
    <location>
        <begin position="90"/>
        <end position="112"/>
    </location>
</feature>